<dbReference type="RefSeq" id="WP_210758191.1">
    <property type="nucleotide sequence ID" value="NZ_CP060139.1"/>
</dbReference>
<keyword evidence="3" id="KW-1185">Reference proteome</keyword>
<name>A0A7H0VD58_9FLAO</name>
<evidence type="ECO:0000313" key="3">
    <source>
        <dbReference type="Proteomes" id="UP000516305"/>
    </source>
</evidence>
<reference evidence="2 3" key="1">
    <citation type="submission" date="2020-08" db="EMBL/GenBank/DDBJ databases">
        <title>Croceimicrobium hydrocarbonivorans gen. nov., sp. nov., a novel marine bacterium isolated from a bacterial consortium that degrades polyethylene terephthalate.</title>
        <authorList>
            <person name="Liu R."/>
        </authorList>
    </citation>
    <scope>NUCLEOTIDE SEQUENCE [LARGE SCALE GENOMIC DNA]</scope>
    <source>
        <strain evidence="2 3">A20-9</strain>
    </source>
</reference>
<keyword evidence="1" id="KW-0732">Signal</keyword>
<dbReference type="AlphaFoldDB" id="A0A7H0VD58"/>
<dbReference type="EMBL" id="CP060139">
    <property type="protein sequence ID" value="QNR23656.1"/>
    <property type="molecule type" value="Genomic_DNA"/>
</dbReference>
<feature type="signal peptide" evidence="1">
    <location>
        <begin position="1"/>
        <end position="23"/>
    </location>
</feature>
<sequence>MKNVTIRFLTVLTFILSTSFLLAQETERDGIEGRLTICLEDSSLRTQMDRRRCVYEAIMEYQMLIDTLTSELKTLVSSEGQEKLKLSDESWKEYYKQESEFIANLTEERSGSRYSNMVADELLELLRQRALFLETMLVIYKEPSEED</sequence>
<organism evidence="2 3">
    <name type="scientific">Croceimicrobium hydrocarbonivorans</name>
    <dbReference type="NCBI Taxonomy" id="2761580"/>
    <lineage>
        <taxon>Bacteria</taxon>
        <taxon>Pseudomonadati</taxon>
        <taxon>Bacteroidota</taxon>
        <taxon>Flavobacteriia</taxon>
        <taxon>Flavobacteriales</taxon>
        <taxon>Owenweeksiaceae</taxon>
        <taxon>Croceimicrobium</taxon>
    </lineage>
</organism>
<dbReference type="KEGG" id="chyd:H4K34_14930"/>
<dbReference type="Proteomes" id="UP000516305">
    <property type="component" value="Chromosome"/>
</dbReference>
<accession>A0A7H0VD58</accession>
<gene>
    <name evidence="2" type="ORF">H4K34_14930</name>
</gene>
<evidence type="ECO:0008006" key="4">
    <source>
        <dbReference type="Google" id="ProtNLM"/>
    </source>
</evidence>
<evidence type="ECO:0000256" key="1">
    <source>
        <dbReference type="SAM" id="SignalP"/>
    </source>
</evidence>
<proteinExistence type="predicted"/>
<protein>
    <recommendedName>
        <fullName evidence="4">Lysozyme inhibitor LprI N-terminal domain-containing protein</fullName>
    </recommendedName>
</protein>
<feature type="chain" id="PRO_5028920340" description="Lysozyme inhibitor LprI N-terminal domain-containing protein" evidence="1">
    <location>
        <begin position="24"/>
        <end position="147"/>
    </location>
</feature>
<evidence type="ECO:0000313" key="2">
    <source>
        <dbReference type="EMBL" id="QNR23656.1"/>
    </source>
</evidence>